<dbReference type="Proteomes" id="UP000070319">
    <property type="component" value="Unassembled WGS sequence"/>
</dbReference>
<organism evidence="3">
    <name type="scientific">Bacteroides intestinalis</name>
    <dbReference type="NCBI Taxonomy" id="329854"/>
    <lineage>
        <taxon>Bacteria</taxon>
        <taxon>Pseudomonadati</taxon>
        <taxon>Bacteroidota</taxon>
        <taxon>Bacteroidia</taxon>
        <taxon>Bacteroidales</taxon>
        <taxon>Bacteroidaceae</taxon>
        <taxon>Bacteroides</taxon>
    </lineage>
</organism>
<evidence type="ECO:0000313" key="4">
    <source>
        <dbReference type="Proteomes" id="UP000070319"/>
    </source>
</evidence>
<dbReference type="InterPro" id="IPR007516">
    <property type="entry name" value="Co_F420_Hydgase/DH_bsu_N"/>
</dbReference>
<accession>A0A139LVE8</accession>
<proteinExistence type="predicted"/>
<protein>
    <recommendedName>
        <fullName evidence="5">Coenzyme F420 hydrogenase/dehydrogenase beta subunit C-terminal domain-containing protein</fullName>
    </recommendedName>
</protein>
<reference evidence="3 4" key="1">
    <citation type="submission" date="2016-02" db="EMBL/GenBank/DDBJ databases">
        <authorList>
            <person name="Wen L."/>
            <person name="He K."/>
            <person name="Yang H."/>
        </authorList>
    </citation>
    <scope>NUCLEOTIDE SEQUENCE [LARGE SCALE GENOMIC DNA]</scope>
    <source>
        <strain evidence="3 4">KLE1704</strain>
    </source>
</reference>
<evidence type="ECO:0000259" key="1">
    <source>
        <dbReference type="Pfam" id="PF04422"/>
    </source>
</evidence>
<dbReference type="EMBL" id="LTDF01000016">
    <property type="protein sequence ID" value="KXT55418.1"/>
    <property type="molecule type" value="Genomic_DNA"/>
</dbReference>
<gene>
    <name evidence="3" type="ORF">HMPREF2531_00153</name>
</gene>
<feature type="domain" description="Coenzyme F420 hydrogenase/dehydrogenase beta subunit N-terminal" evidence="1">
    <location>
        <begin position="4"/>
        <end position="60"/>
    </location>
</feature>
<dbReference type="PATRIC" id="fig|329854.7.peg.158"/>
<dbReference type="Pfam" id="PF04422">
    <property type="entry name" value="FrhB_FdhB_N"/>
    <property type="match status" value="1"/>
</dbReference>
<dbReference type="InterPro" id="IPR007525">
    <property type="entry name" value="FrhB_FdhB_C"/>
</dbReference>
<evidence type="ECO:0000259" key="2">
    <source>
        <dbReference type="Pfam" id="PF04432"/>
    </source>
</evidence>
<name>A0A139LVE8_9BACE</name>
<evidence type="ECO:0008006" key="5">
    <source>
        <dbReference type="Google" id="ProtNLM"/>
    </source>
</evidence>
<evidence type="ECO:0000313" key="3">
    <source>
        <dbReference type="EMBL" id="KXT55418.1"/>
    </source>
</evidence>
<dbReference type="RefSeq" id="WP_022210353.1">
    <property type="nucleotide sequence ID" value="NZ_KQ968655.1"/>
</dbReference>
<comment type="caution">
    <text evidence="3">The sequence shown here is derived from an EMBL/GenBank/DDBJ whole genome shotgun (WGS) entry which is preliminary data.</text>
</comment>
<dbReference type="AlphaFoldDB" id="A0A139LVE8"/>
<dbReference type="Pfam" id="PF04432">
    <property type="entry name" value="FrhB_FdhB_C"/>
    <property type="match status" value="1"/>
</dbReference>
<feature type="domain" description="Coenzyme F420 hydrogenase/dehydrogenase beta subunit C-terminal" evidence="2">
    <location>
        <begin position="91"/>
        <end position="217"/>
    </location>
</feature>
<sequence length="306" mass="35514">MKTYIGYSLDENLRWRAASGGVGSSILKYLFETKQIETAITFTFDSNSLRYIPKLIYSFDDYMPIGSIYQEIDLIQFIKNHLNDIHGGFACFSLPCQSRAIKYHLERTGHFCYIIGLTCSSQQSIEATEYLLKRIHIDRKDVTNIQYRGNGWPSGITIMLRSGEEKFVSNNFSIWTKIFHSRLFIMPRCFRCNDTLNLNADITLADPWLKDILSSETIGQTLIFENVCSDILIRACQLNYIQLQYINERTAVSSQQGTINRKEKYRNKLITRKILLFVNKNSIYKSVVKSIPFLFELHCKAQKIIE</sequence>